<accession>L9YC22</accession>
<sequence>MCALEFELVVGFVGSHHTDVYWRRRVSVSHALASIRAGHPVGAFLSTPFLRTLVTARDWHADREAVFDRDARTCRHCGTADDTEALRAYPVGDVALEGEVHESALVTVCADCFGTLSDSPSAMPTGAEELFHHVRETTRIQGETISTVASFASVATALPGDLESALDDEGEDAALEESIAQYRRHRRDVLLAIAVVDARLERLAALDYDADEPAAADALEAFSETATDLQSALREVVTLSETVATGLDRCHGCFDALESGPTCDTCGLAVRETADWEDDDGTLAFDRLFATINDRLQEASATTETLTDRTTTLAERLTAA</sequence>
<gene>
    <name evidence="1" type="ORF">C488_16874</name>
</gene>
<evidence type="ECO:0000313" key="1">
    <source>
        <dbReference type="EMBL" id="ELY71624.1"/>
    </source>
</evidence>
<name>L9YC22_NATP1</name>
<dbReference type="Proteomes" id="UP000011593">
    <property type="component" value="Unassembled WGS sequence"/>
</dbReference>
<keyword evidence="2" id="KW-1185">Reference proteome</keyword>
<dbReference type="EMBL" id="AOIE01000102">
    <property type="protein sequence ID" value="ELY71624.1"/>
    <property type="molecule type" value="Genomic_DNA"/>
</dbReference>
<reference evidence="1 2" key="1">
    <citation type="journal article" date="2014" name="PLoS Genet.">
        <title>Phylogenetically driven sequencing of extremely halophilic archaea reveals strategies for static and dynamic osmo-response.</title>
        <authorList>
            <person name="Becker E.A."/>
            <person name="Seitzer P.M."/>
            <person name="Tritt A."/>
            <person name="Larsen D."/>
            <person name="Krusor M."/>
            <person name="Yao A.I."/>
            <person name="Wu D."/>
            <person name="Madern D."/>
            <person name="Eisen J.A."/>
            <person name="Darling A.E."/>
            <person name="Facciotti M.T."/>
        </authorList>
    </citation>
    <scope>NUCLEOTIDE SEQUENCE [LARGE SCALE GENOMIC DNA]</scope>
    <source>
        <strain evidence="1 2">DSM 15624</strain>
    </source>
</reference>
<protein>
    <submittedName>
        <fullName evidence="1">Uncharacterized protein</fullName>
    </submittedName>
</protein>
<organism evidence="1 2">
    <name type="scientific">Natrinema pellirubrum (strain DSM 15624 / CIP 106293 / JCM 10476 / NCIMB 786 / 157)</name>
    <dbReference type="NCBI Taxonomy" id="797303"/>
    <lineage>
        <taxon>Archaea</taxon>
        <taxon>Methanobacteriati</taxon>
        <taxon>Methanobacteriota</taxon>
        <taxon>Stenosarchaea group</taxon>
        <taxon>Halobacteria</taxon>
        <taxon>Halobacteriales</taxon>
        <taxon>Natrialbaceae</taxon>
        <taxon>Natrinema</taxon>
    </lineage>
</organism>
<comment type="caution">
    <text evidence="1">The sequence shown here is derived from an EMBL/GenBank/DDBJ whole genome shotgun (WGS) entry which is preliminary data.</text>
</comment>
<proteinExistence type="predicted"/>
<dbReference type="PATRIC" id="fig|797303.5.peg.3356"/>
<evidence type="ECO:0000313" key="2">
    <source>
        <dbReference type="Proteomes" id="UP000011593"/>
    </source>
</evidence>
<dbReference type="AlphaFoldDB" id="L9YC22"/>